<feature type="non-terminal residue" evidence="1">
    <location>
        <position position="1"/>
    </location>
</feature>
<dbReference type="AlphaFoldDB" id="A0A3B1BUM9"/>
<evidence type="ECO:0000313" key="1">
    <source>
        <dbReference type="EMBL" id="VAX21629.1"/>
    </source>
</evidence>
<dbReference type="EMBL" id="UOGD01000201">
    <property type="protein sequence ID" value="VAX21629.1"/>
    <property type="molecule type" value="Genomic_DNA"/>
</dbReference>
<accession>A0A3B1BUM9</accession>
<proteinExistence type="predicted"/>
<gene>
    <name evidence="1" type="ORF">MNBD_IGNAVI01-975</name>
</gene>
<name>A0A3B1BUM9_9ZZZZ</name>
<reference evidence="1" key="1">
    <citation type="submission" date="2018-06" db="EMBL/GenBank/DDBJ databases">
        <authorList>
            <person name="Zhirakovskaya E."/>
        </authorList>
    </citation>
    <scope>NUCLEOTIDE SEQUENCE</scope>
</reference>
<organism evidence="1">
    <name type="scientific">hydrothermal vent metagenome</name>
    <dbReference type="NCBI Taxonomy" id="652676"/>
    <lineage>
        <taxon>unclassified sequences</taxon>
        <taxon>metagenomes</taxon>
        <taxon>ecological metagenomes</taxon>
    </lineage>
</organism>
<protein>
    <submittedName>
        <fullName evidence="1">Uncharacterized protein</fullName>
    </submittedName>
</protein>
<sequence>QYNRVGNSIVVPMVVEIAKEVNNQLFNKSFELNYQFKPNPKQMSLF</sequence>